<evidence type="ECO:0000313" key="1">
    <source>
        <dbReference type="EMBL" id="KAI7982420.1"/>
    </source>
</evidence>
<dbReference type="EMBL" id="CM045768">
    <property type="protein sequence ID" value="KAI7982420.1"/>
    <property type="molecule type" value="Genomic_DNA"/>
</dbReference>
<sequence length="161" mass="17547">MGNCKSCISVEPQTGAILIDASGILKQIKLPITAAEIMLDEPGHVVSPAMQIRRTRRIPAMKADEELSPAKVYLLVPASRINSVVSESEMARIDSACDKRRPKRRSSKVLPTETEGSSDKVEEGSLPVFQGNDTGFTGQRLGKGNSYRQWRPALEPISEGI</sequence>
<dbReference type="Proteomes" id="UP001060215">
    <property type="component" value="Chromosome 11"/>
</dbReference>
<accession>A0ACC0F1M7</accession>
<evidence type="ECO:0000313" key="2">
    <source>
        <dbReference type="Proteomes" id="UP001060215"/>
    </source>
</evidence>
<gene>
    <name evidence="1" type="ORF">LOK49_LG15G00132</name>
</gene>
<keyword evidence="2" id="KW-1185">Reference proteome</keyword>
<protein>
    <submittedName>
        <fullName evidence="1">Uncharacterized protein</fullName>
    </submittedName>
</protein>
<reference evidence="1 2" key="1">
    <citation type="journal article" date="2022" name="Plant J.">
        <title>Chromosome-level genome of Camellia lanceoleosa provides a valuable resource for understanding genome evolution and self-incompatibility.</title>
        <authorList>
            <person name="Gong W."/>
            <person name="Xiao S."/>
            <person name="Wang L."/>
            <person name="Liao Z."/>
            <person name="Chang Y."/>
            <person name="Mo W."/>
            <person name="Hu G."/>
            <person name="Li W."/>
            <person name="Zhao G."/>
            <person name="Zhu H."/>
            <person name="Hu X."/>
            <person name="Ji K."/>
            <person name="Xiang X."/>
            <person name="Song Q."/>
            <person name="Yuan D."/>
            <person name="Jin S."/>
            <person name="Zhang L."/>
        </authorList>
    </citation>
    <scope>NUCLEOTIDE SEQUENCE [LARGE SCALE GENOMIC DNA]</scope>
    <source>
        <strain evidence="1">SQ_2022a</strain>
    </source>
</reference>
<organism evidence="1 2">
    <name type="scientific">Camellia lanceoleosa</name>
    <dbReference type="NCBI Taxonomy" id="1840588"/>
    <lineage>
        <taxon>Eukaryota</taxon>
        <taxon>Viridiplantae</taxon>
        <taxon>Streptophyta</taxon>
        <taxon>Embryophyta</taxon>
        <taxon>Tracheophyta</taxon>
        <taxon>Spermatophyta</taxon>
        <taxon>Magnoliopsida</taxon>
        <taxon>eudicotyledons</taxon>
        <taxon>Gunneridae</taxon>
        <taxon>Pentapetalae</taxon>
        <taxon>asterids</taxon>
        <taxon>Ericales</taxon>
        <taxon>Theaceae</taxon>
        <taxon>Camellia</taxon>
    </lineage>
</organism>
<comment type="caution">
    <text evidence="1">The sequence shown here is derived from an EMBL/GenBank/DDBJ whole genome shotgun (WGS) entry which is preliminary data.</text>
</comment>
<name>A0ACC0F1M7_9ERIC</name>
<proteinExistence type="predicted"/>